<reference evidence="2 3" key="1">
    <citation type="journal article" date="2022" name="G3 (Bethesda)">
        <title>Whole-genome sequence and methylome profiling of the almond [Prunus dulcis (Mill.) D.A. Webb] cultivar 'Nonpareil'.</title>
        <authorList>
            <person name="D'Amico-Willman K.M."/>
            <person name="Ouma W.Z."/>
            <person name="Meulia T."/>
            <person name="Sideli G.M."/>
            <person name="Gradziel T.M."/>
            <person name="Fresnedo-Ramirez J."/>
        </authorList>
    </citation>
    <scope>NUCLEOTIDE SEQUENCE [LARGE SCALE GENOMIC DNA]</scope>
    <source>
        <strain evidence="2">Clone GOH B32 T37-40</strain>
    </source>
</reference>
<keyword evidence="3" id="KW-1185">Reference proteome</keyword>
<evidence type="ECO:0000313" key="3">
    <source>
        <dbReference type="Proteomes" id="UP001054821"/>
    </source>
</evidence>
<dbReference type="Pfam" id="PF01031">
    <property type="entry name" value="Dynamin_M"/>
    <property type="match status" value="1"/>
</dbReference>
<proteinExistence type="predicted"/>
<name>A0AAD4Z0K3_PRUDU</name>
<sequence length="74" mass="8782">MKISHACEVTELQRFPVLRKHLDEVMVKFFHHGVEPVERMIGNLIEMEVSLFCSYNEYQRSYSLRFSSKQSLAM</sequence>
<dbReference type="AlphaFoldDB" id="A0AAD4Z0K3"/>
<accession>A0AAD4Z0K3</accession>
<evidence type="ECO:0000259" key="1">
    <source>
        <dbReference type="Pfam" id="PF01031"/>
    </source>
</evidence>
<gene>
    <name evidence="2" type="ORF">L3X38_027768</name>
</gene>
<protein>
    <recommendedName>
        <fullName evidence="1">Dynamin stalk domain-containing protein</fullName>
    </recommendedName>
</protein>
<dbReference type="Proteomes" id="UP001054821">
    <property type="component" value="Chromosome 5"/>
</dbReference>
<dbReference type="InterPro" id="IPR000375">
    <property type="entry name" value="Dynamin_stalk"/>
</dbReference>
<feature type="domain" description="Dynamin stalk" evidence="1">
    <location>
        <begin position="1"/>
        <end position="61"/>
    </location>
</feature>
<dbReference type="EMBL" id="JAJFAZ020000005">
    <property type="protein sequence ID" value="KAI5328371.1"/>
    <property type="molecule type" value="Genomic_DNA"/>
</dbReference>
<dbReference type="Gene3D" id="1.20.120.1240">
    <property type="entry name" value="Dynamin, middle domain"/>
    <property type="match status" value="1"/>
</dbReference>
<comment type="caution">
    <text evidence="2">The sequence shown here is derived from an EMBL/GenBank/DDBJ whole genome shotgun (WGS) entry which is preliminary data.</text>
</comment>
<evidence type="ECO:0000313" key="2">
    <source>
        <dbReference type="EMBL" id="KAI5328371.1"/>
    </source>
</evidence>
<organism evidence="2 3">
    <name type="scientific">Prunus dulcis</name>
    <name type="common">Almond</name>
    <name type="synonym">Amygdalus dulcis</name>
    <dbReference type="NCBI Taxonomy" id="3755"/>
    <lineage>
        <taxon>Eukaryota</taxon>
        <taxon>Viridiplantae</taxon>
        <taxon>Streptophyta</taxon>
        <taxon>Embryophyta</taxon>
        <taxon>Tracheophyta</taxon>
        <taxon>Spermatophyta</taxon>
        <taxon>Magnoliopsida</taxon>
        <taxon>eudicotyledons</taxon>
        <taxon>Gunneridae</taxon>
        <taxon>Pentapetalae</taxon>
        <taxon>rosids</taxon>
        <taxon>fabids</taxon>
        <taxon>Rosales</taxon>
        <taxon>Rosaceae</taxon>
        <taxon>Amygdaloideae</taxon>
        <taxon>Amygdaleae</taxon>
        <taxon>Prunus</taxon>
    </lineage>
</organism>